<gene>
    <name evidence="3" type="ORF">SAMN02745165_01092</name>
</gene>
<dbReference type="InterPro" id="IPR036779">
    <property type="entry name" value="LysM_dom_sf"/>
</dbReference>
<dbReference type="PROSITE" id="PS51782">
    <property type="entry name" value="LYSM"/>
    <property type="match status" value="1"/>
</dbReference>
<dbReference type="Pfam" id="PF01476">
    <property type="entry name" value="LysM"/>
    <property type="match status" value="1"/>
</dbReference>
<dbReference type="PANTHER" id="PTHR34700:SF4">
    <property type="entry name" value="PHAGE-LIKE ELEMENT PBSX PROTEIN XKDP"/>
    <property type="match status" value="1"/>
</dbReference>
<dbReference type="Gene3D" id="3.10.350.10">
    <property type="entry name" value="LysM domain"/>
    <property type="match status" value="1"/>
</dbReference>
<keyword evidence="4" id="KW-1185">Reference proteome</keyword>
<evidence type="ECO:0000259" key="2">
    <source>
        <dbReference type="PROSITE" id="PS51782"/>
    </source>
</evidence>
<feature type="chain" id="PRO_5012274339" evidence="1">
    <location>
        <begin position="26"/>
        <end position="342"/>
    </location>
</feature>
<dbReference type="InterPro" id="IPR052196">
    <property type="entry name" value="Bact_Kbp"/>
</dbReference>
<name>A0A1M6EYY7_MALRU</name>
<dbReference type="RefSeq" id="WP_072906474.1">
    <property type="nucleotide sequence ID" value="NZ_FQZT01000003.1"/>
</dbReference>
<evidence type="ECO:0000256" key="1">
    <source>
        <dbReference type="SAM" id="SignalP"/>
    </source>
</evidence>
<evidence type="ECO:0000313" key="4">
    <source>
        <dbReference type="Proteomes" id="UP000184171"/>
    </source>
</evidence>
<feature type="signal peptide" evidence="1">
    <location>
        <begin position="1"/>
        <end position="25"/>
    </location>
</feature>
<feature type="domain" description="LysM" evidence="2">
    <location>
        <begin position="29"/>
        <end position="77"/>
    </location>
</feature>
<dbReference type="AlphaFoldDB" id="A0A1M6EYY7"/>
<proteinExistence type="predicted"/>
<dbReference type="OrthoDB" id="9765158at2"/>
<dbReference type="PANTHER" id="PTHR34700">
    <property type="entry name" value="POTASSIUM BINDING PROTEIN KBP"/>
    <property type="match status" value="1"/>
</dbReference>
<keyword evidence="1" id="KW-0732">Signal</keyword>
<dbReference type="CDD" id="cd00118">
    <property type="entry name" value="LysM"/>
    <property type="match status" value="1"/>
</dbReference>
<dbReference type="EMBL" id="FQZT01000003">
    <property type="protein sequence ID" value="SHI90677.1"/>
    <property type="molecule type" value="Genomic_DNA"/>
</dbReference>
<sequence length="342" mass="37854">MTQTIFRWLSLLILVTIVTTLPASAEEGQIYTVKKGDTLWDISQRFIEDPYYWPNVWAHNPDISNPHLIFPGQKLRILDGKIEIIPAYKEAVEEQPAETEAEGEAPAVAEKKPEQTITLTGTGVGDGFILTNEQLLGTLVDSVDNRVLLTKGDMVFVKMKDLASVEVGDTYGLYDRGDMVKHPVSNEPVGTMMHNLGFLQVTEIKNETVVAKIGKAYREITRGAELFEYVPHRSELVLKQAAEALQGIIIATHDKKIIQGTNDIIFIDLGLEQQVESGNLLYISRPRQVSEELLKQAGDLDLPDEVLGAAVVIEPKNQTSTALIIKSADVMHIGDNITLVNE</sequence>
<dbReference type="InterPro" id="IPR018392">
    <property type="entry name" value="LysM"/>
</dbReference>
<organism evidence="3 4">
    <name type="scientific">Malonomonas rubra DSM 5091</name>
    <dbReference type="NCBI Taxonomy" id="1122189"/>
    <lineage>
        <taxon>Bacteria</taxon>
        <taxon>Pseudomonadati</taxon>
        <taxon>Thermodesulfobacteriota</taxon>
        <taxon>Desulfuromonadia</taxon>
        <taxon>Desulfuromonadales</taxon>
        <taxon>Geopsychrobacteraceae</taxon>
        <taxon>Malonomonas</taxon>
    </lineage>
</organism>
<accession>A0A1M6EYY7</accession>
<evidence type="ECO:0000313" key="3">
    <source>
        <dbReference type="EMBL" id="SHI90677.1"/>
    </source>
</evidence>
<dbReference type="SUPFAM" id="SSF54106">
    <property type="entry name" value="LysM domain"/>
    <property type="match status" value="1"/>
</dbReference>
<reference evidence="3 4" key="1">
    <citation type="submission" date="2016-11" db="EMBL/GenBank/DDBJ databases">
        <authorList>
            <person name="Jaros S."/>
            <person name="Januszkiewicz K."/>
            <person name="Wedrychowicz H."/>
        </authorList>
    </citation>
    <scope>NUCLEOTIDE SEQUENCE [LARGE SCALE GENOMIC DNA]</scope>
    <source>
        <strain evidence="3 4">DSM 5091</strain>
    </source>
</reference>
<dbReference type="STRING" id="1122189.SAMN02745165_01092"/>
<protein>
    <submittedName>
        <fullName evidence="3">LysM domain-containing protein</fullName>
    </submittedName>
</protein>
<dbReference type="Proteomes" id="UP000184171">
    <property type="component" value="Unassembled WGS sequence"/>
</dbReference>
<dbReference type="SMART" id="SM00257">
    <property type="entry name" value="LysM"/>
    <property type="match status" value="1"/>
</dbReference>